<evidence type="ECO:0008006" key="3">
    <source>
        <dbReference type="Google" id="ProtNLM"/>
    </source>
</evidence>
<sequence>MSRTEKKSFFDLYAEQKKKPTPAQNFIAEIAALTHRSENTVKMWLCGRQVPDELTQSIIARRYNLNINGLFPKSEVQSNEI</sequence>
<gene>
    <name evidence="1" type="ORF">F2Y10_01805</name>
</gene>
<accession>A0A5B3H5J7</accession>
<dbReference type="AlphaFoldDB" id="A0A5B3H5J7"/>
<organism evidence="1 2">
    <name type="scientific">Alistipes onderdonkii</name>
    <dbReference type="NCBI Taxonomy" id="328813"/>
    <lineage>
        <taxon>Bacteria</taxon>
        <taxon>Pseudomonadati</taxon>
        <taxon>Bacteroidota</taxon>
        <taxon>Bacteroidia</taxon>
        <taxon>Bacteroidales</taxon>
        <taxon>Rikenellaceae</taxon>
        <taxon>Alistipes</taxon>
    </lineage>
</organism>
<reference evidence="1 2" key="1">
    <citation type="journal article" date="2019" name="Nat. Med.">
        <title>A library of human gut bacterial isolates paired with longitudinal multiomics data enables mechanistic microbiome research.</title>
        <authorList>
            <person name="Poyet M."/>
            <person name="Groussin M."/>
            <person name="Gibbons S.M."/>
            <person name="Avila-Pacheco J."/>
            <person name="Jiang X."/>
            <person name="Kearney S.M."/>
            <person name="Perrotta A.R."/>
            <person name="Berdy B."/>
            <person name="Zhao S."/>
            <person name="Lieberman T.D."/>
            <person name="Swanson P.K."/>
            <person name="Smith M."/>
            <person name="Roesemann S."/>
            <person name="Alexander J.E."/>
            <person name="Rich S.A."/>
            <person name="Livny J."/>
            <person name="Vlamakis H."/>
            <person name="Clish C."/>
            <person name="Bullock K."/>
            <person name="Deik A."/>
            <person name="Scott J."/>
            <person name="Pierce K.A."/>
            <person name="Xavier R.J."/>
            <person name="Alm E.J."/>
        </authorList>
    </citation>
    <scope>NUCLEOTIDE SEQUENCE [LARGE SCALE GENOMIC DNA]</scope>
    <source>
        <strain evidence="1 2">BIOML-A266</strain>
    </source>
</reference>
<comment type="caution">
    <text evidence="1">The sequence shown here is derived from an EMBL/GenBank/DDBJ whole genome shotgun (WGS) entry which is preliminary data.</text>
</comment>
<dbReference type="EMBL" id="VVXH01000001">
    <property type="protein sequence ID" value="KAA2381241.1"/>
    <property type="molecule type" value="Genomic_DNA"/>
</dbReference>
<dbReference type="Proteomes" id="UP000322940">
    <property type="component" value="Unassembled WGS sequence"/>
</dbReference>
<proteinExistence type="predicted"/>
<dbReference type="RefSeq" id="WP_004328749.1">
    <property type="nucleotide sequence ID" value="NZ_JADMQE010000005.1"/>
</dbReference>
<name>A0A5B3H5J7_9BACT</name>
<protein>
    <recommendedName>
        <fullName evidence="3">XRE family transcriptional regulator</fullName>
    </recommendedName>
</protein>
<evidence type="ECO:0000313" key="1">
    <source>
        <dbReference type="EMBL" id="KAA2381241.1"/>
    </source>
</evidence>
<evidence type="ECO:0000313" key="2">
    <source>
        <dbReference type="Proteomes" id="UP000322940"/>
    </source>
</evidence>
<dbReference type="GeneID" id="73803070"/>